<evidence type="ECO:0008006" key="5">
    <source>
        <dbReference type="Google" id="ProtNLM"/>
    </source>
</evidence>
<evidence type="ECO:0000313" key="3">
    <source>
        <dbReference type="EMBL" id="ATY31172.1"/>
    </source>
</evidence>
<name>A0A2K8MBA8_9SPHN</name>
<feature type="domain" description="FecR N-terminal" evidence="2">
    <location>
        <begin position="13"/>
        <end position="52"/>
    </location>
</feature>
<dbReference type="EMBL" id="CP024923">
    <property type="protein sequence ID" value="ATY31172.1"/>
    <property type="molecule type" value="Genomic_DNA"/>
</dbReference>
<feature type="domain" description="FecR protein" evidence="1">
    <location>
        <begin position="119"/>
        <end position="204"/>
    </location>
</feature>
<evidence type="ECO:0000313" key="4">
    <source>
        <dbReference type="Proteomes" id="UP000229081"/>
    </source>
</evidence>
<reference evidence="3 4" key="1">
    <citation type="submission" date="2017-11" db="EMBL/GenBank/DDBJ databases">
        <title>Complete genome sequence of Sphingomonas sp. Strain Cra20, a psychrotolerant potential plant growth promoting rhizobacteria.</title>
        <authorList>
            <person name="Luo Y."/>
        </authorList>
    </citation>
    <scope>NUCLEOTIDE SEQUENCE [LARGE SCALE GENOMIC DNA]</scope>
    <source>
        <strain evidence="3 4">Cra20</strain>
    </source>
</reference>
<evidence type="ECO:0000259" key="2">
    <source>
        <dbReference type="Pfam" id="PF16220"/>
    </source>
</evidence>
<dbReference type="InterPro" id="IPR032623">
    <property type="entry name" value="FecR_N"/>
</dbReference>
<accession>A0A2K8MBA8</accession>
<dbReference type="PANTHER" id="PTHR30273:SF2">
    <property type="entry name" value="PROTEIN FECR"/>
    <property type="match status" value="1"/>
</dbReference>
<sequence length="318" mass="33725">MSRHGGAGSRAEREAAAWLARLRGPDSAAHHDAFEAWYVADAENEAAYERLLATWTASAAAAETPAGQARPPLVPRGGGLRPWHGAIAAALALFVLTGIFLPRAHDIADAPDRVMLASALGEIRTVTLSDGTRATLDTQTRLQENFSQDERRVIIESGRARFEVAGDPRPFIVEADGRGVTGTGSFDLERLGGDLSIAALSGEIRVSDGGRSWSIVPGRMLQTSADGPARETALPRGASQWTAGILSFEDVPLGTVAAAINRYNATAIRIDPGAVRLRFTGTLHARQPEAAARTLAAAFRLDLSRDGRGDFFLAAPTK</sequence>
<dbReference type="KEGG" id="sphc:CVN68_03565"/>
<keyword evidence="4" id="KW-1185">Reference proteome</keyword>
<dbReference type="GO" id="GO:0016989">
    <property type="term" value="F:sigma factor antagonist activity"/>
    <property type="evidence" value="ECO:0007669"/>
    <property type="project" value="TreeGrafter"/>
</dbReference>
<gene>
    <name evidence="3" type="ORF">CVN68_03565</name>
</gene>
<dbReference type="PIRSF" id="PIRSF018266">
    <property type="entry name" value="FecR"/>
    <property type="match status" value="1"/>
</dbReference>
<dbReference type="Gene3D" id="2.60.120.1440">
    <property type="match status" value="1"/>
</dbReference>
<evidence type="ECO:0000259" key="1">
    <source>
        <dbReference type="Pfam" id="PF04773"/>
    </source>
</evidence>
<dbReference type="AlphaFoldDB" id="A0A2K8MBA8"/>
<protein>
    <recommendedName>
        <fullName evidence="5">DUF4880 domain-containing protein</fullName>
    </recommendedName>
</protein>
<dbReference type="Pfam" id="PF04773">
    <property type="entry name" value="FecR"/>
    <property type="match status" value="1"/>
</dbReference>
<dbReference type="RefSeq" id="WP_100280983.1">
    <property type="nucleotide sequence ID" value="NZ_CP024923.1"/>
</dbReference>
<dbReference type="PANTHER" id="PTHR30273">
    <property type="entry name" value="PERIPLASMIC SIGNAL SENSOR AND SIGMA FACTOR ACTIVATOR FECR-RELATED"/>
    <property type="match status" value="1"/>
</dbReference>
<dbReference type="InterPro" id="IPR012373">
    <property type="entry name" value="Ferrdict_sens_TM"/>
</dbReference>
<proteinExistence type="predicted"/>
<dbReference type="Proteomes" id="UP000229081">
    <property type="component" value="Chromosome"/>
</dbReference>
<organism evidence="3 4">
    <name type="scientific">Sphingomonas psychrotolerans</name>
    <dbReference type="NCBI Taxonomy" id="1327635"/>
    <lineage>
        <taxon>Bacteria</taxon>
        <taxon>Pseudomonadati</taxon>
        <taxon>Pseudomonadota</taxon>
        <taxon>Alphaproteobacteria</taxon>
        <taxon>Sphingomonadales</taxon>
        <taxon>Sphingomonadaceae</taxon>
        <taxon>Sphingomonas</taxon>
    </lineage>
</organism>
<dbReference type="Pfam" id="PF16220">
    <property type="entry name" value="DUF4880"/>
    <property type="match status" value="1"/>
</dbReference>
<dbReference type="InterPro" id="IPR006860">
    <property type="entry name" value="FecR"/>
</dbReference>
<dbReference type="OrthoDB" id="7492241at2"/>